<dbReference type="EMBL" id="BKCP01004372">
    <property type="protein sequence ID" value="GER30626.1"/>
    <property type="molecule type" value="Genomic_DNA"/>
</dbReference>
<proteinExistence type="predicted"/>
<keyword evidence="2" id="KW-1185">Reference proteome</keyword>
<accession>A0A5A7PDN7</accession>
<comment type="caution">
    <text evidence="1">The sequence shown here is derived from an EMBL/GenBank/DDBJ whole genome shotgun (WGS) entry which is preliminary data.</text>
</comment>
<dbReference type="AlphaFoldDB" id="A0A5A7PDN7"/>
<evidence type="ECO:0000313" key="2">
    <source>
        <dbReference type="Proteomes" id="UP000325081"/>
    </source>
</evidence>
<name>A0A5A7PDN7_STRAF</name>
<sequence>MDSRKREGKGVREEPLTAISVVLPKWVQQVITNYQNDDFTKKIINSKAVDPSSYPESLSLLSLMGLSEPLELLDRRQILRGRRSVEQLLVQWARFGLNSMSWEDSSFLHHNFPFSGRKIPSSNPCGQGSLDPGKL</sequence>
<dbReference type="Proteomes" id="UP000325081">
    <property type="component" value="Unassembled WGS sequence"/>
</dbReference>
<evidence type="ECO:0000313" key="1">
    <source>
        <dbReference type="EMBL" id="GER30626.1"/>
    </source>
</evidence>
<protein>
    <submittedName>
        <fullName evidence="1">Myb domain protein 16</fullName>
    </submittedName>
</protein>
<reference evidence="2" key="1">
    <citation type="journal article" date="2019" name="Curr. Biol.">
        <title>Genome Sequence of Striga asiatica Provides Insight into the Evolution of Plant Parasitism.</title>
        <authorList>
            <person name="Yoshida S."/>
            <person name="Kim S."/>
            <person name="Wafula E.K."/>
            <person name="Tanskanen J."/>
            <person name="Kim Y.M."/>
            <person name="Honaas L."/>
            <person name="Yang Z."/>
            <person name="Spallek T."/>
            <person name="Conn C.E."/>
            <person name="Ichihashi Y."/>
            <person name="Cheong K."/>
            <person name="Cui S."/>
            <person name="Der J.P."/>
            <person name="Gundlach H."/>
            <person name="Jiao Y."/>
            <person name="Hori C."/>
            <person name="Ishida J.K."/>
            <person name="Kasahara H."/>
            <person name="Kiba T."/>
            <person name="Kim M.S."/>
            <person name="Koo N."/>
            <person name="Laohavisit A."/>
            <person name="Lee Y.H."/>
            <person name="Lumba S."/>
            <person name="McCourt P."/>
            <person name="Mortimer J.C."/>
            <person name="Mutuku J.M."/>
            <person name="Nomura T."/>
            <person name="Sasaki-Sekimoto Y."/>
            <person name="Seto Y."/>
            <person name="Wang Y."/>
            <person name="Wakatake T."/>
            <person name="Sakakibara H."/>
            <person name="Demura T."/>
            <person name="Yamaguchi S."/>
            <person name="Yoneyama K."/>
            <person name="Manabe R.I."/>
            <person name="Nelson D.C."/>
            <person name="Schulman A.H."/>
            <person name="Timko M.P."/>
            <person name="dePamphilis C.W."/>
            <person name="Choi D."/>
            <person name="Shirasu K."/>
        </authorList>
    </citation>
    <scope>NUCLEOTIDE SEQUENCE [LARGE SCALE GENOMIC DNA]</scope>
    <source>
        <strain evidence="2">cv. UVA1</strain>
    </source>
</reference>
<gene>
    <name evidence="1" type="ORF">STAS_06578</name>
</gene>
<organism evidence="1 2">
    <name type="scientific">Striga asiatica</name>
    <name type="common">Asiatic witchweed</name>
    <name type="synonym">Buchnera asiatica</name>
    <dbReference type="NCBI Taxonomy" id="4170"/>
    <lineage>
        <taxon>Eukaryota</taxon>
        <taxon>Viridiplantae</taxon>
        <taxon>Streptophyta</taxon>
        <taxon>Embryophyta</taxon>
        <taxon>Tracheophyta</taxon>
        <taxon>Spermatophyta</taxon>
        <taxon>Magnoliopsida</taxon>
        <taxon>eudicotyledons</taxon>
        <taxon>Gunneridae</taxon>
        <taxon>Pentapetalae</taxon>
        <taxon>asterids</taxon>
        <taxon>lamiids</taxon>
        <taxon>Lamiales</taxon>
        <taxon>Orobanchaceae</taxon>
        <taxon>Buchnereae</taxon>
        <taxon>Striga</taxon>
    </lineage>
</organism>